<name>A0ABQ4GNA8_9ACTN</name>
<evidence type="ECO:0000313" key="3">
    <source>
        <dbReference type="Proteomes" id="UP000660454"/>
    </source>
</evidence>
<proteinExistence type="predicted"/>
<dbReference type="Proteomes" id="UP000660454">
    <property type="component" value="Unassembled WGS sequence"/>
</dbReference>
<protein>
    <submittedName>
        <fullName evidence="2">Uncharacterized protein</fullName>
    </submittedName>
</protein>
<feature type="region of interest" description="Disordered" evidence="1">
    <location>
        <begin position="123"/>
        <end position="180"/>
    </location>
</feature>
<sequence>MPDNAPVSDLDFFADLVITGTVLGLDHTSRLDEVEEVLGRDCTFEAPSGVISDFGLVEFGWLRDRPQDDWSVVYFGAQAHRLPDLTREDMPAALLGRYGGFRSRLYVGELRGAVEARGFTLEERPGRGGRRPDHRACEGPRAGHRRWAADDGRRRGAVAGGDDRLRQRRAAVHGAATDPR</sequence>
<dbReference type="EMBL" id="BOOF01000019">
    <property type="protein sequence ID" value="GIH62914.1"/>
    <property type="molecule type" value="Genomic_DNA"/>
</dbReference>
<gene>
    <name evidence="2" type="ORF">Msi02_37310</name>
</gene>
<evidence type="ECO:0000256" key="1">
    <source>
        <dbReference type="SAM" id="MobiDB-lite"/>
    </source>
</evidence>
<accession>A0ABQ4GNA8</accession>
<organism evidence="2 3">
    <name type="scientific">Microbispora siamensis</name>
    <dbReference type="NCBI Taxonomy" id="564413"/>
    <lineage>
        <taxon>Bacteria</taxon>
        <taxon>Bacillati</taxon>
        <taxon>Actinomycetota</taxon>
        <taxon>Actinomycetes</taxon>
        <taxon>Streptosporangiales</taxon>
        <taxon>Streptosporangiaceae</taxon>
        <taxon>Microbispora</taxon>
    </lineage>
</organism>
<keyword evidence="3" id="KW-1185">Reference proteome</keyword>
<evidence type="ECO:0000313" key="2">
    <source>
        <dbReference type="EMBL" id="GIH62914.1"/>
    </source>
</evidence>
<feature type="compositionally biased region" description="Basic and acidic residues" evidence="1">
    <location>
        <begin position="123"/>
        <end position="138"/>
    </location>
</feature>
<comment type="caution">
    <text evidence="2">The sequence shown here is derived from an EMBL/GenBank/DDBJ whole genome shotgun (WGS) entry which is preliminary data.</text>
</comment>
<reference evidence="2 3" key="1">
    <citation type="submission" date="2021-01" db="EMBL/GenBank/DDBJ databases">
        <title>Whole genome shotgun sequence of Microbispora siamensis NBRC 104113.</title>
        <authorList>
            <person name="Komaki H."/>
            <person name="Tamura T."/>
        </authorList>
    </citation>
    <scope>NUCLEOTIDE SEQUENCE [LARGE SCALE GENOMIC DNA]</scope>
    <source>
        <strain evidence="2 3">NBRC 104113</strain>
    </source>
</reference>